<proteinExistence type="predicted"/>
<dbReference type="AlphaFoldDB" id="W4LZJ5"/>
<accession>W4LZJ5</accession>
<protein>
    <submittedName>
        <fullName evidence="1">Uncharacterized protein</fullName>
    </submittedName>
</protein>
<keyword evidence="2" id="KW-1185">Reference proteome</keyword>
<dbReference type="Proteomes" id="UP000019141">
    <property type="component" value="Unassembled WGS sequence"/>
</dbReference>
<evidence type="ECO:0000313" key="2">
    <source>
        <dbReference type="Proteomes" id="UP000019141"/>
    </source>
</evidence>
<gene>
    <name evidence="1" type="ORF">ETSY1_02270</name>
</gene>
<sequence>MVQTIVFKDLLDILIRMNGAFVFYNAHGAMELRGADFYMSPSTHWLTVYHTDASSPESRSHVHLKWRTLESASIVEEEGQTPHLAFFTTTQPVDEPQFVWYFPDFYDWGNNKAEIPSNIAQYENFVQQYGNRLQFVDPDIGEKR</sequence>
<name>W4LZJ5_ENTF1</name>
<reference evidence="1 2" key="1">
    <citation type="journal article" date="2014" name="Nature">
        <title>An environmental bacterial taxon with a large and distinct metabolic repertoire.</title>
        <authorList>
            <person name="Wilson M.C."/>
            <person name="Mori T."/>
            <person name="Ruckert C."/>
            <person name="Uria A.R."/>
            <person name="Helf M.J."/>
            <person name="Takada K."/>
            <person name="Gernert C."/>
            <person name="Steffens U.A."/>
            <person name="Heycke N."/>
            <person name="Schmitt S."/>
            <person name="Rinke C."/>
            <person name="Helfrich E.J."/>
            <person name="Brachmann A.O."/>
            <person name="Gurgui C."/>
            <person name="Wakimoto T."/>
            <person name="Kracht M."/>
            <person name="Crusemann M."/>
            <person name="Hentschel U."/>
            <person name="Abe I."/>
            <person name="Matsunaga S."/>
            <person name="Kalinowski J."/>
            <person name="Takeyama H."/>
            <person name="Piel J."/>
        </authorList>
    </citation>
    <scope>NUCLEOTIDE SEQUENCE [LARGE SCALE GENOMIC DNA]</scope>
    <source>
        <strain evidence="2">TSY1</strain>
    </source>
</reference>
<dbReference type="HOGENOM" id="CLU_1792936_0_0_7"/>
<evidence type="ECO:0000313" key="1">
    <source>
        <dbReference type="EMBL" id="ETX02792.1"/>
    </source>
</evidence>
<comment type="caution">
    <text evidence="1">The sequence shown here is derived from an EMBL/GenBank/DDBJ whole genome shotgun (WGS) entry which is preliminary data.</text>
</comment>
<dbReference type="EMBL" id="AZHW01000107">
    <property type="protein sequence ID" value="ETX02792.1"/>
    <property type="molecule type" value="Genomic_DNA"/>
</dbReference>
<organism evidence="1 2">
    <name type="scientific">Entotheonella factor</name>
    <dbReference type="NCBI Taxonomy" id="1429438"/>
    <lineage>
        <taxon>Bacteria</taxon>
        <taxon>Pseudomonadati</taxon>
        <taxon>Nitrospinota/Tectimicrobiota group</taxon>
        <taxon>Candidatus Tectimicrobiota</taxon>
        <taxon>Candidatus Entotheonellia</taxon>
        <taxon>Candidatus Entotheonellales</taxon>
        <taxon>Candidatus Entotheonellaceae</taxon>
        <taxon>Candidatus Entotheonella</taxon>
    </lineage>
</organism>